<reference evidence="1 2" key="1">
    <citation type="submission" date="2017-10" db="EMBL/GenBank/DDBJ databases">
        <title>Biodiversity and function of Thalassospira species in the particle-attached aromatic-hydrocarbon-degrading consortia from the surface seawater of the China South Sea.</title>
        <authorList>
            <person name="Dong C."/>
            <person name="Liu R."/>
            <person name="Shao Z."/>
        </authorList>
    </citation>
    <scope>NUCLEOTIDE SEQUENCE [LARGE SCALE GENOMIC DNA]</scope>
    <source>
        <strain evidence="1 2">CSC3H3</strain>
    </source>
</reference>
<dbReference type="Proteomes" id="UP000233458">
    <property type="component" value="Chromosome"/>
</dbReference>
<evidence type="ECO:0000313" key="1">
    <source>
        <dbReference type="EMBL" id="AUG53948.1"/>
    </source>
</evidence>
<keyword evidence="2" id="KW-1185">Reference proteome</keyword>
<protein>
    <submittedName>
        <fullName evidence="1">Uncharacterized protein</fullName>
    </submittedName>
</protein>
<dbReference type="EMBL" id="CP024199">
    <property type="protein sequence ID" value="AUG53948.1"/>
    <property type="molecule type" value="Genomic_DNA"/>
</dbReference>
<proteinExistence type="predicted"/>
<sequence>MISPLNLDLCLIAASEAAMIAALSTTVTNEQTGETQSDSLFHDGQNWIAATHEWQLVPIGRLQITQPEMDEAGNIVTPAQIDNRFHMNVLCNDRIHAIITAFDQAHFDATGEHLLITPNNQLVRWA</sequence>
<name>A0ABN5FHQ8_9PROT</name>
<gene>
    <name evidence="1" type="ORF">CSC3H3_15390</name>
</gene>
<organism evidence="1 2">
    <name type="scientific">Thalassospira marina</name>
    <dbReference type="NCBI Taxonomy" id="2048283"/>
    <lineage>
        <taxon>Bacteria</taxon>
        <taxon>Pseudomonadati</taxon>
        <taxon>Pseudomonadota</taxon>
        <taxon>Alphaproteobacteria</taxon>
        <taxon>Rhodospirillales</taxon>
        <taxon>Thalassospiraceae</taxon>
        <taxon>Thalassospira</taxon>
    </lineage>
</organism>
<accession>A0ABN5FHQ8</accession>
<dbReference type="RefSeq" id="WP_101285414.1">
    <property type="nucleotide sequence ID" value="NZ_CP024199.1"/>
</dbReference>
<evidence type="ECO:0000313" key="2">
    <source>
        <dbReference type="Proteomes" id="UP000233458"/>
    </source>
</evidence>